<keyword evidence="5" id="KW-1003">Cell membrane</keyword>
<gene>
    <name evidence="5" type="primary">nuoN</name>
    <name evidence="8" type="ORF">SAMN05216270_11047</name>
</gene>
<comment type="subcellular location">
    <subcellularLocation>
        <location evidence="5">Cell membrane</location>
        <topology evidence="5">Multi-pass membrane protein</topology>
    </subcellularLocation>
    <subcellularLocation>
        <location evidence="1">Endomembrane system</location>
        <topology evidence="1">Multi-pass membrane protein</topology>
    </subcellularLocation>
    <subcellularLocation>
        <location evidence="6">Membrane</location>
        <topology evidence="6">Multi-pass membrane protein</topology>
    </subcellularLocation>
</comment>
<keyword evidence="4 5" id="KW-0472">Membrane</keyword>
<dbReference type="InterPro" id="IPR001750">
    <property type="entry name" value="ND/Mrp_TM"/>
</dbReference>
<keyword evidence="9" id="KW-1185">Reference proteome</keyword>
<dbReference type="GO" id="GO:0048038">
    <property type="term" value="F:quinone binding"/>
    <property type="evidence" value="ECO:0007669"/>
    <property type="project" value="UniProtKB-KW"/>
</dbReference>
<evidence type="ECO:0000256" key="1">
    <source>
        <dbReference type="ARBA" id="ARBA00004127"/>
    </source>
</evidence>
<dbReference type="NCBIfam" id="TIGR01770">
    <property type="entry name" value="NDH_I_N"/>
    <property type="match status" value="1"/>
</dbReference>
<feature type="transmembrane region" description="Helical" evidence="5">
    <location>
        <begin position="194"/>
        <end position="218"/>
    </location>
</feature>
<dbReference type="EMBL" id="FNAD01000010">
    <property type="protein sequence ID" value="SDD97466.1"/>
    <property type="molecule type" value="Genomic_DNA"/>
</dbReference>
<evidence type="ECO:0000313" key="8">
    <source>
        <dbReference type="EMBL" id="SDD97466.1"/>
    </source>
</evidence>
<keyword evidence="5" id="KW-0874">Quinone</keyword>
<comment type="catalytic activity">
    <reaction evidence="5">
        <text>a quinone + NADH + 5 H(+)(in) = a quinol + NAD(+) + 4 H(+)(out)</text>
        <dbReference type="Rhea" id="RHEA:57888"/>
        <dbReference type="ChEBI" id="CHEBI:15378"/>
        <dbReference type="ChEBI" id="CHEBI:24646"/>
        <dbReference type="ChEBI" id="CHEBI:57540"/>
        <dbReference type="ChEBI" id="CHEBI:57945"/>
        <dbReference type="ChEBI" id="CHEBI:132124"/>
    </reaction>
</comment>
<dbReference type="EC" id="7.1.1.-" evidence="5"/>
<name>A0A1G6Z6L4_9ACTN</name>
<organism evidence="8 9">
    <name type="scientific">Glycomyces harbinensis</name>
    <dbReference type="NCBI Taxonomy" id="58114"/>
    <lineage>
        <taxon>Bacteria</taxon>
        <taxon>Bacillati</taxon>
        <taxon>Actinomycetota</taxon>
        <taxon>Actinomycetes</taxon>
        <taxon>Glycomycetales</taxon>
        <taxon>Glycomycetaceae</taxon>
        <taxon>Glycomyces</taxon>
    </lineage>
</organism>
<evidence type="ECO:0000256" key="5">
    <source>
        <dbReference type="HAMAP-Rule" id="MF_00445"/>
    </source>
</evidence>
<comment type="function">
    <text evidence="5">NDH-1 shuttles electrons from NADH, via FMN and iron-sulfur (Fe-S) centers, to quinones in the respiratory chain. The immediate electron acceptor for the enzyme in this species is believed to be a menaquinone. Couples the redox reaction to proton translocation (for every two electrons transferred, four hydrogen ions are translocated across the cytoplasmic membrane), and thus conserves the redox energy in a proton gradient.</text>
</comment>
<dbReference type="GO" id="GO:0008137">
    <property type="term" value="F:NADH dehydrogenase (ubiquinone) activity"/>
    <property type="evidence" value="ECO:0007669"/>
    <property type="project" value="InterPro"/>
</dbReference>
<dbReference type="NCBIfam" id="NF004441">
    <property type="entry name" value="PRK05777.1-4"/>
    <property type="match status" value="1"/>
</dbReference>
<feature type="transmembrane region" description="Helical" evidence="5">
    <location>
        <begin position="238"/>
        <end position="263"/>
    </location>
</feature>
<dbReference type="GO" id="GO:0005886">
    <property type="term" value="C:plasma membrane"/>
    <property type="evidence" value="ECO:0007669"/>
    <property type="project" value="UniProtKB-SubCell"/>
</dbReference>
<dbReference type="STRING" id="58114.SAMN05216270_11047"/>
<keyword evidence="5" id="KW-0520">NAD</keyword>
<feature type="transmembrane region" description="Helical" evidence="5">
    <location>
        <begin position="360"/>
        <end position="381"/>
    </location>
</feature>
<accession>A0A1G6Z6L4</accession>
<proteinExistence type="inferred from homology"/>
<dbReference type="AlphaFoldDB" id="A0A1G6Z6L4"/>
<keyword evidence="3 5" id="KW-1133">Transmembrane helix</keyword>
<evidence type="ECO:0000259" key="7">
    <source>
        <dbReference type="Pfam" id="PF00361"/>
    </source>
</evidence>
<reference evidence="9" key="1">
    <citation type="submission" date="2016-10" db="EMBL/GenBank/DDBJ databases">
        <authorList>
            <person name="Varghese N."/>
            <person name="Submissions S."/>
        </authorList>
    </citation>
    <scope>NUCLEOTIDE SEQUENCE [LARGE SCALE GENOMIC DNA]</scope>
    <source>
        <strain evidence="9">CGMCC 4.3516</strain>
    </source>
</reference>
<feature type="transmembrane region" description="Helical" evidence="5">
    <location>
        <begin position="307"/>
        <end position="327"/>
    </location>
</feature>
<dbReference type="GO" id="GO:0050136">
    <property type="term" value="F:NADH dehydrogenase (quinone) (non-electrogenic) activity"/>
    <property type="evidence" value="ECO:0007669"/>
    <property type="project" value="UniProtKB-UniRule"/>
</dbReference>
<feature type="transmembrane region" description="Helical" evidence="5">
    <location>
        <begin position="164"/>
        <end position="182"/>
    </location>
</feature>
<dbReference type="Pfam" id="PF00361">
    <property type="entry name" value="Proton_antipo_M"/>
    <property type="match status" value="1"/>
</dbReference>
<evidence type="ECO:0000256" key="2">
    <source>
        <dbReference type="ARBA" id="ARBA00022692"/>
    </source>
</evidence>
<evidence type="ECO:0000256" key="6">
    <source>
        <dbReference type="RuleBase" id="RU000320"/>
    </source>
</evidence>
<dbReference type="GO" id="GO:0042773">
    <property type="term" value="P:ATP synthesis coupled electron transport"/>
    <property type="evidence" value="ECO:0007669"/>
    <property type="project" value="InterPro"/>
</dbReference>
<keyword evidence="2 5" id="KW-0812">Transmembrane</keyword>
<comment type="similarity">
    <text evidence="5">Belongs to the complex I subunit 2 family.</text>
</comment>
<feature type="transmembrane region" description="Helical" evidence="5">
    <location>
        <begin position="88"/>
        <end position="106"/>
    </location>
</feature>
<dbReference type="InterPro" id="IPR010096">
    <property type="entry name" value="NADH-Q_OxRdtase_suN/2"/>
</dbReference>
<protein>
    <recommendedName>
        <fullName evidence="5">NADH-quinone oxidoreductase subunit N</fullName>
        <ecNumber evidence="5">7.1.1.-</ecNumber>
    </recommendedName>
    <alternativeName>
        <fullName evidence="5">NADH dehydrogenase I subunit N</fullName>
    </alternativeName>
    <alternativeName>
        <fullName evidence="5">NDH-1 subunit N</fullName>
    </alternativeName>
</protein>
<evidence type="ECO:0000256" key="3">
    <source>
        <dbReference type="ARBA" id="ARBA00022989"/>
    </source>
</evidence>
<dbReference type="RefSeq" id="WP_091037765.1">
    <property type="nucleotide sequence ID" value="NZ_FNAD01000010.1"/>
</dbReference>
<feature type="transmembrane region" description="Helical" evidence="5">
    <location>
        <begin position="486"/>
        <end position="505"/>
    </location>
</feature>
<feature type="transmembrane region" description="Helical" evidence="5">
    <location>
        <begin position="402"/>
        <end position="420"/>
    </location>
</feature>
<evidence type="ECO:0000313" key="9">
    <source>
        <dbReference type="Proteomes" id="UP000198949"/>
    </source>
</evidence>
<feature type="transmembrane region" description="Helical" evidence="5">
    <location>
        <begin position="440"/>
        <end position="466"/>
    </location>
</feature>
<feature type="transmembrane region" description="Helical" evidence="5">
    <location>
        <begin position="275"/>
        <end position="295"/>
    </location>
</feature>
<keyword evidence="5" id="KW-1278">Translocase</keyword>
<dbReference type="HAMAP" id="MF_00445">
    <property type="entry name" value="NDH1_NuoN_1"/>
    <property type="match status" value="1"/>
</dbReference>
<feature type="transmembrane region" description="Helical" evidence="5">
    <location>
        <begin position="42"/>
        <end position="62"/>
    </location>
</feature>
<dbReference type="OrthoDB" id="9811718at2"/>
<comment type="subunit">
    <text evidence="5">NDH-1 is composed of 14 different subunits. Subunits NuoA, H, J, K, L, M, N constitute the membrane sector of the complex.</text>
</comment>
<feature type="transmembrane region" description="Helical" evidence="5">
    <location>
        <begin position="334"/>
        <end position="354"/>
    </location>
</feature>
<dbReference type="GO" id="GO:0012505">
    <property type="term" value="C:endomembrane system"/>
    <property type="evidence" value="ECO:0007669"/>
    <property type="project" value="UniProtKB-SubCell"/>
</dbReference>
<dbReference type="Proteomes" id="UP000198949">
    <property type="component" value="Unassembled WGS sequence"/>
</dbReference>
<keyword evidence="5" id="KW-0813">Transport</keyword>
<evidence type="ECO:0000256" key="4">
    <source>
        <dbReference type="ARBA" id="ARBA00023136"/>
    </source>
</evidence>
<feature type="transmembrane region" description="Helical" evidence="5">
    <location>
        <begin position="13"/>
        <end position="35"/>
    </location>
</feature>
<feature type="domain" description="NADH:quinone oxidoreductase/Mrp antiporter transmembrane" evidence="7">
    <location>
        <begin position="158"/>
        <end position="452"/>
    </location>
</feature>
<sequence>MNEAQQAGLQIDWAGLAPMIIVFAAAFGGLLVEAAVPRARRLVVQTALAVAALLAALVAVILNRGKASAAFSIEGTDLGSVVLDGPGLFLQGTIAVLSVIAVLLLAERRTTRGGDFVAEAAVVADSAADRSQQREDGATEIFPLTLFAVVGMMMFVVAGDLLTMFVALEMFSLPLYLLCGLAKRRRLISQEAALKYFLLGAFASAFYVYGMAMLYGFAGTVDLAGINQAGVSSGQPRLLLYIGVAMLAVAMLFKAAAVPFHMWTPDVYTGAPTPVTALMAACVKVAAFGGLLRVFNVGLESSAWDWHMILTIIAIATMLGGAIFAVTQRNIKRLLAYSSIANAGYLLIGIITLGDAVGSTMFYLAAYGFTAIAAFAVVSLVRDGDEEATHLSRWAGLGKKSPGTAAVFTVLMLALAGLPFTSGFTAKFGLFADALGAGEVGLVIVGVVSSAILAFPYLRVVVLLWLNEPAPDAPTVNLPSPMAGSVVAVGVAATLVLGVAPGFLLDIVDQASTFLNT</sequence>
<feature type="transmembrane region" description="Helical" evidence="5">
    <location>
        <begin position="141"/>
        <end position="158"/>
    </location>
</feature>
<dbReference type="PANTHER" id="PTHR22773">
    <property type="entry name" value="NADH DEHYDROGENASE"/>
    <property type="match status" value="1"/>
</dbReference>